<evidence type="ECO:0000313" key="2">
    <source>
        <dbReference type="Proteomes" id="UP000003477"/>
    </source>
</evidence>
<dbReference type="SUPFAM" id="SSF53335">
    <property type="entry name" value="S-adenosyl-L-methionine-dependent methyltransferases"/>
    <property type="match status" value="1"/>
</dbReference>
<reference evidence="1 2" key="1">
    <citation type="journal article" date="2011" name="Front. Microbiol.">
        <title>Two Strains of Crocosphaera watsonii with Highly Conserved Genomes are Distinguished by Strain-Specific Features.</title>
        <authorList>
            <person name="Bench S.R."/>
            <person name="Ilikchyan I.N."/>
            <person name="Tripp H.J."/>
            <person name="Zehr J.P."/>
        </authorList>
    </citation>
    <scope>NUCLEOTIDE SEQUENCE [LARGE SCALE GENOMIC DNA]</scope>
    <source>
        <strain evidence="1 2">WH 0003</strain>
    </source>
</reference>
<evidence type="ECO:0000313" key="1">
    <source>
        <dbReference type="EMBL" id="EHJ14982.1"/>
    </source>
</evidence>
<accession>G5IYK1</accession>
<dbReference type="Proteomes" id="UP000003477">
    <property type="component" value="Unassembled WGS sequence"/>
</dbReference>
<gene>
    <name evidence="1" type="ORF">CWATWH0003_0350t6</name>
</gene>
<protein>
    <submittedName>
        <fullName evidence="1">Uncharacterized protein</fullName>
    </submittedName>
</protein>
<name>G5IYK1_CROWT</name>
<dbReference type="InterPro" id="IPR029063">
    <property type="entry name" value="SAM-dependent_MTases_sf"/>
</dbReference>
<proteinExistence type="predicted"/>
<organism evidence="1 2">
    <name type="scientific">Crocosphaera watsonii WH 0003</name>
    <dbReference type="NCBI Taxonomy" id="423471"/>
    <lineage>
        <taxon>Bacteria</taxon>
        <taxon>Bacillati</taxon>
        <taxon>Cyanobacteriota</taxon>
        <taxon>Cyanophyceae</taxon>
        <taxon>Oscillatoriophycideae</taxon>
        <taxon>Chroococcales</taxon>
        <taxon>Aphanothecaceae</taxon>
        <taxon>Crocosphaera</taxon>
    </lineage>
</organism>
<dbReference type="AlphaFoldDB" id="G5IYK1"/>
<comment type="caution">
    <text evidence="1">The sequence shown here is derived from an EMBL/GenBank/DDBJ whole genome shotgun (WGS) entry which is preliminary data.</text>
</comment>
<sequence length="27" mass="3100">MFHGFDFDGTMLRIGSMNMMLHGIQDP</sequence>
<dbReference type="EMBL" id="AESD01000060">
    <property type="protein sequence ID" value="EHJ14982.1"/>
    <property type="molecule type" value="Genomic_DNA"/>
</dbReference>
<feature type="non-terminal residue" evidence="1">
    <location>
        <position position="27"/>
    </location>
</feature>